<dbReference type="GO" id="GO:0016740">
    <property type="term" value="F:transferase activity"/>
    <property type="evidence" value="ECO:0007669"/>
    <property type="project" value="UniProtKB-KW"/>
</dbReference>
<keyword evidence="4" id="KW-0663">Pyridoxal phosphate</keyword>
<comment type="cofactor">
    <cofactor evidence="1">
        <name>pyridoxal 5'-phosphate</name>
        <dbReference type="ChEBI" id="CHEBI:597326"/>
    </cofactor>
</comment>
<keyword evidence="7" id="KW-1185">Reference proteome</keyword>
<gene>
    <name evidence="6" type="primary">cysK</name>
    <name evidence="6" type="ORF">GCM10012275_05410</name>
</gene>
<organism evidence="6 7">
    <name type="scientific">Longimycelium tulufanense</name>
    <dbReference type="NCBI Taxonomy" id="907463"/>
    <lineage>
        <taxon>Bacteria</taxon>
        <taxon>Bacillati</taxon>
        <taxon>Actinomycetota</taxon>
        <taxon>Actinomycetes</taxon>
        <taxon>Pseudonocardiales</taxon>
        <taxon>Pseudonocardiaceae</taxon>
        <taxon>Longimycelium</taxon>
    </lineage>
</organism>
<dbReference type="Pfam" id="PF00291">
    <property type="entry name" value="PALP"/>
    <property type="match status" value="1"/>
</dbReference>
<dbReference type="EMBL" id="BMMK01000002">
    <property type="protein sequence ID" value="GGM37181.1"/>
    <property type="molecule type" value="Genomic_DNA"/>
</dbReference>
<dbReference type="InterPro" id="IPR023927">
    <property type="entry name" value="SbnA"/>
</dbReference>
<dbReference type="AlphaFoldDB" id="A0A8J3C938"/>
<dbReference type="PANTHER" id="PTHR10314">
    <property type="entry name" value="CYSTATHIONINE BETA-SYNTHASE"/>
    <property type="match status" value="1"/>
</dbReference>
<accession>A0A8J3C938</accession>
<comment type="caution">
    <text evidence="6">The sequence shown here is derived from an EMBL/GenBank/DDBJ whole genome shotgun (WGS) entry which is preliminary data.</text>
</comment>
<evidence type="ECO:0000256" key="2">
    <source>
        <dbReference type="ARBA" id="ARBA00011738"/>
    </source>
</evidence>
<dbReference type="InterPro" id="IPR036052">
    <property type="entry name" value="TrpB-like_PALP_sf"/>
</dbReference>
<sequence>MAVMCCGEREWTVVAVSPQIEDLINDDMFLDLSRILDRRVLLKCEGLNLAGSVKMKAAASMVVAAEEEGRLRPGSVLVESSSGNLGVALSMIAANRGYRFVCVTDPRSNLSNRKLMTAAGAEVVVIEQRDGNGGFLGSRIRYVQELCASDSRYVWLNQYENRFNWIAHYRTTAQAILRNVPDLDFLFVGAGTTGTLMGCARYFKEVAHPAKIIAVDTVGSVTFGGPSMPRYIPGLGTSRRPELLDESYVDEVVLVEEGEAVRTCRSLARHGFLLGGSTGTVLAAVNRRMRHEAGNPTCVAISPDLGERYLDSIYDDAWVTEHFGLDVVAGVNTHRQPASWSVAVAASGT</sequence>
<feature type="domain" description="Tryptophan synthase beta chain-like PALP" evidence="5">
    <location>
        <begin position="32"/>
        <end position="303"/>
    </location>
</feature>
<keyword evidence="3" id="KW-0808">Transferase</keyword>
<dbReference type="Proteomes" id="UP000637578">
    <property type="component" value="Unassembled WGS sequence"/>
</dbReference>
<evidence type="ECO:0000313" key="7">
    <source>
        <dbReference type="Proteomes" id="UP000637578"/>
    </source>
</evidence>
<evidence type="ECO:0000256" key="4">
    <source>
        <dbReference type="ARBA" id="ARBA00022898"/>
    </source>
</evidence>
<reference evidence="6" key="1">
    <citation type="journal article" date="2014" name="Int. J. Syst. Evol. Microbiol.">
        <title>Complete genome sequence of Corynebacterium casei LMG S-19264T (=DSM 44701T), isolated from a smear-ripened cheese.</title>
        <authorList>
            <consortium name="US DOE Joint Genome Institute (JGI-PGF)"/>
            <person name="Walter F."/>
            <person name="Albersmeier A."/>
            <person name="Kalinowski J."/>
            <person name="Ruckert C."/>
        </authorList>
    </citation>
    <scope>NUCLEOTIDE SEQUENCE</scope>
    <source>
        <strain evidence="6">CGMCC 4.5737</strain>
    </source>
</reference>
<comment type="subunit">
    <text evidence="2">Homodimer.</text>
</comment>
<dbReference type="GO" id="GO:1901605">
    <property type="term" value="P:alpha-amino acid metabolic process"/>
    <property type="evidence" value="ECO:0007669"/>
    <property type="project" value="UniProtKB-ARBA"/>
</dbReference>
<evidence type="ECO:0000313" key="6">
    <source>
        <dbReference type="EMBL" id="GGM37181.1"/>
    </source>
</evidence>
<dbReference type="CDD" id="cd01561">
    <property type="entry name" value="CBS_like"/>
    <property type="match status" value="1"/>
</dbReference>
<dbReference type="InterPro" id="IPR001926">
    <property type="entry name" value="TrpB-like_PALP"/>
</dbReference>
<dbReference type="Gene3D" id="3.40.50.1100">
    <property type="match status" value="2"/>
</dbReference>
<name>A0A8J3C938_9PSEU</name>
<reference evidence="6" key="2">
    <citation type="submission" date="2020-09" db="EMBL/GenBank/DDBJ databases">
        <authorList>
            <person name="Sun Q."/>
            <person name="Zhou Y."/>
        </authorList>
    </citation>
    <scope>NUCLEOTIDE SEQUENCE</scope>
    <source>
        <strain evidence="6">CGMCC 4.5737</strain>
    </source>
</reference>
<dbReference type="SUPFAM" id="SSF53686">
    <property type="entry name" value="Tryptophan synthase beta subunit-like PLP-dependent enzymes"/>
    <property type="match status" value="1"/>
</dbReference>
<proteinExistence type="predicted"/>
<dbReference type="NCBIfam" id="TIGR03945">
    <property type="entry name" value="PLP_SbnA_fam"/>
    <property type="match status" value="1"/>
</dbReference>
<evidence type="ECO:0000256" key="1">
    <source>
        <dbReference type="ARBA" id="ARBA00001933"/>
    </source>
</evidence>
<dbReference type="InterPro" id="IPR050214">
    <property type="entry name" value="Cys_Synth/Cystath_Beta-Synth"/>
</dbReference>
<protein>
    <submittedName>
        <fullName evidence="6">2,3-diaminopropionate biosynthesis protein SbnA</fullName>
    </submittedName>
</protein>
<evidence type="ECO:0000256" key="3">
    <source>
        <dbReference type="ARBA" id="ARBA00022679"/>
    </source>
</evidence>
<evidence type="ECO:0000259" key="5">
    <source>
        <dbReference type="Pfam" id="PF00291"/>
    </source>
</evidence>